<gene>
    <name evidence="5" type="ORF">SAMN05421790_104228</name>
</gene>
<organism evidence="5 6">
    <name type="scientific">Kroppenstedtia eburnea</name>
    <dbReference type="NCBI Taxonomy" id="714067"/>
    <lineage>
        <taxon>Bacteria</taxon>
        <taxon>Bacillati</taxon>
        <taxon>Bacillota</taxon>
        <taxon>Bacilli</taxon>
        <taxon>Bacillales</taxon>
        <taxon>Thermoactinomycetaceae</taxon>
        <taxon>Kroppenstedtia</taxon>
    </lineage>
</organism>
<evidence type="ECO:0000256" key="2">
    <source>
        <dbReference type="ARBA" id="ARBA00022803"/>
    </source>
</evidence>
<feature type="domain" description="HTH cro/C1-type" evidence="4">
    <location>
        <begin position="13"/>
        <end position="66"/>
    </location>
</feature>
<feature type="repeat" description="TPR" evidence="3">
    <location>
        <begin position="280"/>
        <end position="313"/>
    </location>
</feature>
<dbReference type="PANTHER" id="PTHR45641">
    <property type="entry name" value="TETRATRICOPEPTIDE REPEAT PROTEIN (AFU_ORTHOLOGUE AFUA_6G03870)"/>
    <property type="match status" value="1"/>
</dbReference>
<dbReference type="InterPro" id="IPR011990">
    <property type="entry name" value="TPR-like_helical_dom_sf"/>
</dbReference>
<dbReference type="PANTHER" id="PTHR45641:SF19">
    <property type="entry name" value="NEPHROCYSTIN-3"/>
    <property type="match status" value="1"/>
</dbReference>
<dbReference type="SUPFAM" id="SSF47413">
    <property type="entry name" value="lambda repressor-like DNA-binding domains"/>
    <property type="match status" value="1"/>
</dbReference>
<keyword evidence="6" id="KW-1185">Reference proteome</keyword>
<sequence length="419" mass="48257">MYGMGVSEIGEIIRKVRKQQGKRLEDLADEKISPATISNIERGVSHVRQDKVDYLLDKLNISLEKIPELILGEKEQLSDLKFELDAIESLKRMGQWAEALKALNRLDLSDDHPYAPEYYWLKGTIHLFQKKYPKAERSLIDAIRLSKQSGYAANANIEAYSFNDLSLCSYFQNDLERALQYTKSGLAALNPEGERDFVKYILLRNQATYLERLGRVVEALRIVEDIWDELPRVQKAETVLGFYWLKSELLRKSGALEDATRVAREGLKLASLNRHFPMTYDHWVVLGSIYMDQQDWEKAETSLNIALKVAENHVDDSRVVRGYIQLGLLNIQKKQWQSAKEALQAAITKGEKLQSTAYLTDAFLTMGNLYSAQDQLEEAVGYFHKAAELSEQHQYKDKKVQAWYHLAMCLKDRIQMELQ</sequence>
<dbReference type="Gene3D" id="1.25.40.10">
    <property type="entry name" value="Tetratricopeptide repeat domain"/>
    <property type="match status" value="2"/>
</dbReference>
<dbReference type="Pfam" id="PF01381">
    <property type="entry name" value="HTH_3"/>
    <property type="match status" value="1"/>
</dbReference>
<dbReference type="AlphaFoldDB" id="A0A1N7LKL7"/>
<dbReference type="Proteomes" id="UP000186795">
    <property type="component" value="Unassembled WGS sequence"/>
</dbReference>
<feature type="repeat" description="TPR" evidence="3">
    <location>
        <begin position="360"/>
        <end position="393"/>
    </location>
</feature>
<proteinExistence type="predicted"/>
<keyword evidence="2 3" id="KW-0802">TPR repeat</keyword>
<dbReference type="Pfam" id="PF13374">
    <property type="entry name" value="TPR_10"/>
    <property type="match status" value="1"/>
</dbReference>
<dbReference type="PROSITE" id="PS50005">
    <property type="entry name" value="TPR"/>
    <property type="match status" value="2"/>
</dbReference>
<dbReference type="OrthoDB" id="9814553at2"/>
<name>A0A1N7LKL7_9BACL</name>
<reference evidence="6" key="1">
    <citation type="submission" date="2017-01" db="EMBL/GenBank/DDBJ databases">
        <authorList>
            <person name="Varghese N."/>
            <person name="Submissions S."/>
        </authorList>
    </citation>
    <scope>NUCLEOTIDE SEQUENCE [LARGE SCALE GENOMIC DNA]</scope>
    <source>
        <strain evidence="6">DSM 45196</strain>
    </source>
</reference>
<protein>
    <submittedName>
        <fullName evidence="5">Tetratricopeptide repeat-containing protein</fullName>
    </submittedName>
</protein>
<evidence type="ECO:0000313" key="5">
    <source>
        <dbReference type="EMBL" id="SIS74334.1"/>
    </source>
</evidence>
<dbReference type="InterPro" id="IPR019734">
    <property type="entry name" value="TPR_rpt"/>
</dbReference>
<accession>A0A1N7LKL7</accession>
<evidence type="ECO:0000313" key="6">
    <source>
        <dbReference type="Proteomes" id="UP000186795"/>
    </source>
</evidence>
<dbReference type="SUPFAM" id="SSF48452">
    <property type="entry name" value="TPR-like"/>
    <property type="match status" value="2"/>
</dbReference>
<evidence type="ECO:0000256" key="1">
    <source>
        <dbReference type="ARBA" id="ARBA00022737"/>
    </source>
</evidence>
<dbReference type="SMART" id="SM00530">
    <property type="entry name" value="HTH_XRE"/>
    <property type="match status" value="1"/>
</dbReference>
<dbReference type="EMBL" id="FTOD01000004">
    <property type="protein sequence ID" value="SIS74334.1"/>
    <property type="molecule type" value="Genomic_DNA"/>
</dbReference>
<dbReference type="InterPro" id="IPR001387">
    <property type="entry name" value="Cro/C1-type_HTH"/>
</dbReference>
<dbReference type="Gene3D" id="1.10.260.40">
    <property type="entry name" value="lambda repressor-like DNA-binding domains"/>
    <property type="match status" value="1"/>
</dbReference>
<evidence type="ECO:0000259" key="4">
    <source>
        <dbReference type="PROSITE" id="PS50943"/>
    </source>
</evidence>
<dbReference type="Pfam" id="PF13432">
    <property type="entry name" value="TPR_16"/>
    <property type="match status" value="1"/>
</dbReference>
<evidence type="ECO:0000256" key="3">
    <source>
        <dbReference type="PROSITE-ProRule" id="PRU00339"/>
    </source>
</evidence>
<dbReference type="CDD" id="cd00093">
    <property type="entry name" value="HTH_XRE"/>
    <property type="match status" value="1"/>
</dbReference>
<keyword evidence="1" id="KW-0677">Repeat</keyword>
<dbReference type="InterPro" id="IPR010982">
    <property type="entry name" value="Lambda_DNA-bd_dom_sf"/>
</dbReference>
<dbReference type="PROSITE" id="PS50943">
    <property type="entry name" value="HTH_CROC1"/>
    <property type="match status" value="1"/>
</dbReference>
<dbReference type="SMART" id="SM00028">
    <property type="entry name" value="TPR"/>
    <property type="match status" value="4"/>
</dbReference>
<dbReference type="RefSeq" id="WP_076524526.1">
    <property type="nucleotide sequence ID" value="NZ_CP048103.1"/>
</dbReference>
<dbReference type="GO" id="GO:0003677">
    <property type="term" value="F:DNA binding"/>
    <property type="evidence" value="ECO:0007669"/>
    <property type="project" value="InterPro"/>
</dbReference>